<dbReference type="SUPFAM" id="SSF52087">
    <property type="entry name" value="CRAL/TRIO domain"/>
    <property type="match status" value="1"/>
</dbReference>
<dbReference type="PANTHER" id="PTHR10174:SF208">
    <property type="entry name" value="CRAL-TRIO DOMAIN-CONTAINING PROTEIN DDB_G0278031"/>
    <property type="match status" value="1"/>
</dbReference>
<keyword evidence="5" id="KW-1185">Reference proteome</keyword>
<proteinExistence type="predicted"/>
<dbReference type="InterPro" id="IPR036273">
    <property type="entry name" value="CRAL/TRIO_N_dom_sf"/>
</dbReference>
<reference evidence="2" key="2">
    <citation type="submission" date="2018-11" db="EMBL/GenBank/DDBJ databases">
        <title>Trombidioid mite genomics.</title>
        <authorList>
            <person name="Dong X."/>
        </authorList>
    </citation>
    <scope>NUCLEOTIDE SEQUENCE</scope>
    <source>
        <strain evidence="2">UoL-WK</strain>
    </source>
</reference>
<accession>A0A3S3QA64</accession>
<sequence length="190" mass="22197">MNAFHILSTEIIGCPVIFCVDKMDLNLIKEKEQNREKYTRALLERLKHEGIKQQFDDEFLVKFLRSRLYDVNKTCFAIKNYLTIFKKYPQFFTKIEFIKDAIEEEFFEMLPHRNITGETLCILRGGKWIPSKISLDKCVAATVYASEFDKLDEEAQINGSIEIIDLKDTGLRQFSKIATLFKLSSSNDFL</sequence>
<dbReference type="PANTHER" id="PTHR10174">
    <property type="entry name" value="ALPHA-TOCOPHEROL TRANSFER PROTEIN-RELATED"/>
    <property type="match status" value="1"/>
</dbReference>
<evidence type="ECO:0000313" key="4">
    <source>
        <dbReference type="EMBL" id="RWS10726.1"/>
    </source>
</evidence>
<evidence type="ECO:0000313" key="3">
    <source>
        <dbReference type="EMBL" id="RWS06602.1"/>
    </source>
</evidence>
<dbReference type="GO" id="GO:0016020">
    <property type="term" value="C:membrane"/>
    <property type="evidence" value="ECO:0007669"/>
    <property type="project" value="TreeGrafter"/>
</dbReference>
<dbReference type="Proteomes" id="UP000285301">
    <property type="component" value="Unassembled WGS sequence"/>
</dbReference>
<evidence type="ECO:0000313" key="2">
    <source>
        <dbReference type="EMBL" id="RWS06156.1"/>
    </source>
</evidence>
<name>A0A3S3QA64_9ACAR</name>
<protein>
    <submittedName>
        <fullName evidence="2">Alpha-tocopherol transfer protein-like isoform X1</fullName>
    </submittedName>
</protein>
<dbReference type="InterPro" id="IPR011074">
    <property type="entry name" value="CRAL/TRIO_N_dom"/>
</dbReference>
<reference evidence="2 5" key="1">
    <citation type="journal article" date="2018" name="Gigascience">
        <title>Genomes of trombidid mites reveal novel predicted allergens and laterally-transferred genes associated with secondary metabolism.</title>
        <authorList>
            <person name="Dong X."/>
            <person name="Chaisiri K."/>
            <person name="Xia D."/>
            <person name="Armstrong S.D."/>
            <person name="Fang Y."/>
            <person name="Donnelly M.J."/>
            <person name="Kadowaki T."/>
            <person name="McGarry J.W."/>
            <person name="Darby A.C."/>
            <person name="Makepeace B.L."/>
        </authorList>
    </citation>
    <scope>NUCLEOTIDE SEQUENCE [LARGE SCALE GENOMIC DNA]</scope>
    <source>
        <strain evidence="2">UoL-WK</strain>
    </source>
</reference>
<dbReference type="EMBL" id="NCKU01004308">
    <property type="protein sequence ID" value="RWS06156.1"/>
    <property type="molecule type" value="Genomic_DNA"/>
</dbReference>
<comment type="caution">
    <text evidence="2">The sequence shown here is derived from an EMBL/GenBank/DDBJ whole genome shotgun (WGS) entry which is preliminary data.</text>
</comment>
<evidence type="ECO:0000313" key="5">
    <source>
        <dbReference type="Proteomes" id="UP000285301"/>
    </source>
</evidence>
<dbReference type="OrthoDB" id="75724at2759"/>
<feature type="domain" description="CRAL/TRIO N-terminal" evidence="1">
    <location>
        <begin position="56"/>
        <end position="81"/>
    </location>
</feature>
<dbReference type="SMART" id="SM01100">
    <property type="entry name" value="CRAL_TRIO_N"/>
    <property type="match status" value="1"/>
</dbReference>
<dbReference type="AlphaFoldDB" id="A0A3S3QA64"/>
<organism evidence="2 5">
    <name type="scientific">Dinothrombium tinctorium</name>
    <dbReference type="NCBI Taxonomy" id="1965070"/>
    <lineage>
        <taxon>Eukaryota</taxon>
        <taxon>Metazoa</taxon>
        <taxon>Ecdysozoa</taxon>
        <taxon>Arthropoda</taxon>
        <taxon>Chelicerata</taxon>
        <taxon>Arachnida</taxon>
        <taxon>Acari</taxon>
        <taxon>Acariformes</taxon>
        <taxon>Trombidiformes</taxon>
        <taxon>Prostigmata</taxon>
        <taxon>Anystina</taxon>
        <taxon>Parasitengona</taxon>
        <taxon>Trombidioidea</taxon>
        <taxon>Trombidiidae</taxon>
        <taxon>Dinothrombium</taxon>
    </lineage>
</organism>
<dbReference type="EMBL" id="NCKU01001991">
    <property type="protein sequence ID" value="RWS10726.1"/>
    <property type="molecule type" value="Genomic_DNA"/>
</dbReference>
<dbReference type="EMBL" id="NCKU01003996">
    <property type="protein sequence ID" value="RWS06602.1"/>
    <property type="molecule type" value="Genomic_DNA"/>
</dbReference>
<dbReference type="Gene3D" id="3.40.525.10">
    <property type="entry name" value="CRAL-TRIO lipid binding domain"/>
    <property type="match status" value="1"/>
</dbReference>
<dbReference type="GO" id="GO:1902936">
    <property type="term" value="F:phosphatidylinositol bisphosphate binding"/>
    <property type="evidence" value="ECO:0007669"/>
    <property type="project" value="TreeGrafter"/>
</dbReference>
<evidence type="ECO:0000259" key="1">
    <source>
        <dbReference type="SMART" id="SM01100"/>
    </source>
</evidence>
<gene>
    <name evidence="4" type="ORF">B4U79_18064</name>
    <name evidence="3" type="ORF">B4U79_18249</name>
    <name evidence="2" type="ORF">B4U79_18272</name>
</gene>
<dbReference type="Gene3D" id="1.10.8.20">
    <property type="entry name" value="N-terminal domain of phosphatidylinositol transfer protein sec14p"/>
    <property type="match status" value="1"/>
</dbReference>
<dbReference type="SUPFAM" id="SSF46938">
    <property type="entry name" value="CRAL/TRIO N-terminal domain"/>
    <property type="match status" value="1"/>
</dbReference>
<dbReference type="InterPro" id="IPR036865">
    <property type="entry name" value="CRAL-TRIO_dom_sf"/>
</dbReference>